<sequence>MTSYEAWRRDFRWDIPERFNIARACCDRWADGTGRVALLRPDGSRVTFDELLQQASRMANVLLAHGILPGDRVGVLLPQAVETAVAHIAIYRIGAIAVPLFGLFGADAIAYRLADCDARAVVTDGEGLQKLPTGPLVFSIGPGALDMRAAMERASDRHECAETSAEDPALIIYTSGTTGSPKGALHAHRVLLGHLPGVEMPQDLFPQPGDLFWTPADWAWIGGLLDVLLPSLFHGVAVMAHRMAKFDPEEAFHLVARQGIRNLFLPPTALRLMRQVPDPARLGARPRSIGSGGETLGAEMLEWGREAFGVSINEFYGQTECNLVVSSCGVLFPPKPGWAGRAVPGHELAIVEGEIAVRSPDPVMFLGYWKRPGDTAAKFRDGWLMTGDAGEMDADGFIRFLGRADDVITSAGYRIGPGEVEDCLMRHEAVAAAAVIGIPDPMRTEAVAAAVVLRAGHPGSPELEAALQAHVRTRLAGHLYPRHIRFVAELPQTATGKIMRRTLRENWNRLP</sequence>
<accession>A0ABT3NRB2</accession>
<dbReference type="Proteomes" id="UP001526430">
    <property type="component" value="Unassembled WGS sequence"/>
</dbReference>
<reference evidence="7 8" key="1">
    <citation type="submission" date="2022-10" db="EMBL/GenBank/DDBJ databases">
        <title>Roseococcus glaciei nov., sp. nov., isolated from glacier.</title>
        <authorList>
            <person name="Liu Q."/>
            <person name="Xin Y.-H."/>
        </authorList>
    </citation>
    <scope>NUCLEOTIDE SEQUENCE [LARGE SCALE GENOMIC DNA]</scope>
    <source>
        <strain evidence="7 8">MDT2-1-1</strain>
    </source>
</reference>
<dbReference type="PANTHER" id="PTHR43605:SF10">
    <property type="entry name" value="ACYL-COA SYNTHETASE MEDIUM CHAIN FAMILY MEMBER 3"/>
    <property type="match status" value="1"/>
</dbReference>
<protein>
    <submittedName>
        <fullName evidence="7">AMP-binding protein</fullName>
    </submittedName>
</protein>
<dbReference type="EMBL" id="JAPFQI010000001">
    <property type="protein sequence ID" value="MCW8084697.1"/>
    <property type="molecule type" value="Genomic_DNA"/>
</dbReference>
<evidence type="ECO:0000313" key="8">
    <source>
        <dbReference type="Proteomes" id="UP001526430"/>
    </source>
</evidence>
<comment type="caution">
    <text evidence="7">The sequence shown here is derived from an EMBL/GenBank/DDBJ whole genome shotgun (WGS) entry which is preliminary data.</text>
</comment>
<dbReference type="Pfam" id="PF13193">
    <property type="entry name" value="AMP-binding_C"/>
    <property type="match status" value="1"/>
</dbReference>
<keyword evidence="2" id="KW-0436">Ligase</keyword>
<comment type="similarity">
    <text evidence="1">Belongs to the ATP-dependent AMP-binding enzyme family.</text>
</comment>
<keyword evidence="3" id="KW-0547">Nucleotide-binding</keyword>
<dbReference type="InterPro" id="IPR045851">
    <property type="entry name" value="AMP-bd_C_sf"/>
</dbReference>
<dbReference type="Gene3D" id="3.40.50.12780">
    <property type="entry name" value="N-terminal domain of ligase-like"/>
    <property type="match status" value="1"/>
</dbReference>
<keyword evidence="8" id="KW-1185">Reference proteome</keyword>
<evidence type="ECO:0000256" key="1">
    <source>
        <dbReference type="ARBA" id="ARBA00006432"/>
    </source>
</evidence>
<dbReference type="SUPFAM" id="SSF56801">
    <property type="entry name" value="Acetyl-CoA synthetase-like"/>
    <property type="match status" value="1"/>
</dbReference>
<dbReference type="InterPro" id="IPR042099">
    <property type="entry name" value="ANL_N_sf"/>
</dbReference>
<evidence type="ECO:0000256" key="3">
    <source>
        <dbReference type="ARBA" id="ARBA00022741"/>
    </source>
</evidence>
<evidence type="ECO:0000259" key="5">
    <source>
        <dbReference type="Pfam" id="PF00501"/>
    </source>
</evidence>
<evidence type="ECO:0000313" key="7">
    <source>
        <dbReference type="EMBL" id="MCW8084697.1"/>
    </source>
</evidence>
<name>A0ABT3NRB2_9PROT</name>
<keyword evidence="4" id="KW-0067">ATP-binding</keyword>
<gene>
    <name evidence="7" type="ORF">OF850_03575</name>
</gene>
<dbReference type="InterPro" id="IPR051087">
    <property type="entry name" value="Mitochondrial_ACSM"/>
</dbReference>
<dbReference type="PROSITE" id="PS00455">
    <property type="entry name" value="AMP_BINDING"/>
    <property type="match status" value="1"/>
</dbReference>
<dbReference type="InterPro" id="IPR000873">
    <property type="entry name" value="AMP-dep_synth/lig_dom"/>
</dbReference>
<feature type="domain" description="AMP-dependent synthetase/ligase" evidence="5">
    <location>
        <begin position="33"/>
        <end position="369"/>
    </location>
</feature>
<evidence type="ECO:0000256" key="2">
    <source>
        <dbReference type="ARBA" id="ARBA00022598"/>
    </source>
</evidence>
<evidence type="ECO:0000256" key="4">
    <source>
        <dbReference type="ARBA" id="ARBA00022840"/>
    </source>
</evidence>
<proteinExistence type="inferred from homology"/>
<evidence type="ECO:0000259" key="6">
    <source>
        <dbReference type="Pfam" id="PF13193"/>
    </source>
</evidence>
<dbReference type="InterPro" id="IPR025110">
    <property type="entry name" value="AMP-bd_C"/>
</dbReference>
<dbReference type="InterPro" id="IPR020845">
    <property type="entry name" value="AMP-binding_CS"/>
</dbReference>
<dbReference type="Gene3D" id="3.30.300.30">
    <property type="match status" value="1"/>
</dbReference>
<organism evidence="7 8">
    <name type="scientific">Sabulicella glaciei</name>
    <dbReference type="NCBI Taxonomy" id="2984948"/>
    <lineage>
        <taxon>Bacteria</taxon>
        <taxon>Pseudomonadati</taxon>
        <taxon>Pseudomonadota</taxon>
        <taxon>Alphaproteobacteria</taxon>
        <taxon>Acetobacterales</taxon>
        <taxon>Acetobacteraceae</taxon>
        <taxon>Sabulicella</taxon>
    </lineage>
</organism>
<dbReference type="PANTHER" id="PTHR43605">
    <property type="entry name" value="ACYL-COENZYME A SYNTHETASE"/>
    <property type="match status" value="1"/>
</dbReference>
<feature type="domain" description="AMP-binding enzyme C-terminal" evidence="6">
    <location>
        <begin position="419"/>
        <end position="497"/>
    </location>
</feature>
<dbReference type="RefSeq" id="WP_301588375.1">
    <property type="nucleotide sequence ID" value="NZ_JAPFQI010000001.1"/>
</dbReference>
<dbReference type="Pfam" id="PF00501">
    <property type="entry name" value="AMP-binding"/>
    <property type="match status" value="1"/>
</dbReference>